<name>A0A8D8KCK8_CULPI</name>
<dbReference type="EMBL" id="HBUE01314516">
    <property type="protein sequence ID" value="CAG6584996.1"/>
    <property type="molecule type" value="Transcribed_RNA"/>
</dbReference>
<accession>A0A8D8KCK8</accession>
<reference evidence="2" key="1">
    <citation type="submission" date="2021-05" db="EMBL/GenBank/DDBJ databases">
        <authorList>
            <person name="Alioto T."/>
            <person name="Alioto T."/>
            <person name="Gomez Garrido J."/>
        </authorList>
    </citation>
    <scope>NUCLEOTIDE SEQUENCE</scope>
</reference>
<dbReference type="EMBL" id="HBUE01208180">
    <property type="protein sequence ID" value="CAG6533117.1"/>
    <property type="molecule type" value="Transcribed_RNA"/>
</dbReference>
<feature type="region of interest" description="Disordered" evidence="1">
    <location>
        <begin position="1"/>
        <end position="32"/>
    </location>
</feature>
<evidence type="ECO:0000313" key="2">
    <source>
        <dbReference type="EMBL" id="CAG6584997.1"/>
    </source>
</evidence>
<organism evidence="2">
    <name type="scientific">Culex pipiens</name>
    <name type="common">House mosquito</name>
    <dbReference type="NCBI Taxonomy" id="7175"/>
    <lineage>
        <taxon>Eukaryota</taxon>
        <taxon>Metazoa</taxon>
        <taxon>Ecdysozoa</taxon>
        <taxon>Arthropoda</taxon>
        <taxon>Hexapoda</taxon>
        <taxon>Insecta</taxon>
        <taxon>Pterygota</taxon>
        <taxon>Neoptera</taxon>
        <taxon>Endopterygota</taxon>
        <taxon>Diptera</taxon>
        <taxon>Nematocera</taxon>
        <taxon>Culicoidea</taxon>
        <taxon>Culicidae</taxon>
        <taxon>Culicinae</taxon>
        <taxon>Culicini</taxon>
        <taxon>Culex</taxon>
        <taxon>Culex</taxon>
    </lineage>
</organism>
<proteinExistence type="predicted"/>
<dbReference type="EMBL" id="HBUE01208181">
    <property type="protein sequence ID" value="CAG6533118.1"/>
    <property type="molecule type" value="Transcribed_RNA"/>
</dbReference>
<dbReference type="EMBL" id="HBUE01208178">
    <property type="protein sequence ID" value="CAG6533116.1"/>
    <property type="molecule type" value="Transcribed_RNA"/>
</dbReference>
<dbReference type="AlphaFoldDB" id="A0A8D8KCK8"/>
<dbReference type="EMBL" id="HBUE01314517">
    <property type="protein sequence ID" value="CAG6584997.1"/>
    <property type="molecule type" value="Transcribed_RNA"/>
</dbReference>
<sequence length="120" mass="13077">MNCLRISASVPNRRRPTSSSKNHSSTFHQRSAYSTCSTVLCAPRDCERENVFSSALSGGQARPETSAHLGRSAPFKTQCTECCQSDRTCFENPAEGVCSRSTRAPCICVRLWIGGICAIQ</sequence>
<dbReference type="EMBL" id="HBUE01129751">
    <property type="protein sequence ID" value="CAG6495811.1"/>
    <property type="molecule type" value="Transcribed_RNA"/>
</dbReference>
<dbReference type="EMBL" id="HBUE01314514">
    <property type="protein sequence ID" value="CAG6584995.1"/>
    <property type="molecule type" value="Transcribed_RNA"/>
</dbReference>
<evidence type="ECO:0000256" key="1">
    <source>
        <dbReference type="SAM" id="MobiDB-lite"/>
    </source>
</evidence>
<feature type="compositionally biased region" description="Polar residues" evidence="1">
    <location>
        <begin position="17"/>
        <end position="32"/>
    </location>
</feature>
<dbReference type="EMBL" id="HBUE01129752">
    <property type="protein sequence ID" value="CAG6495812.1"/>
    <property type="molecule type" value="Transcribed_RNA"/>
</dbReference>
<dbReference type="EMBL" id="HBUE01129753">
    <property type="protein sequence ID" value="CAG6495813.1"/>
    <property type="molecule type" value="Transcribed_RNA"/>
</dbReference>
<protein>
    <submittedName>
        <fullName evidence="2">(northern house mosquito) hypothetical protein</fullName>
    </submittedName>
</protein>